<dbReference type="STRING" id="1123008.GCA_000380985_02348"/>
<evidence type="ECO:0000313" key="6">
    <source>
        <dbReference type="EMBL" id="KUK78765.1"/>
    </source>
</evidence>
<comment type="caution">
    <text evidence="6">The sequence shown here is derived from an EMBL/GenBank/DDBJ whole genome shotgun (WGS) entry which is preliminary data.</text>
</comment>
<organism evidence="6 7">
    <name type="scientific">Proteiniphilum acetatigenes</name>
    <dbReference type="NCBI Taxonomy" id="294710"/>
    <lineage>
        <taxon>Bacteria</taxon>
        <taxon>Pseudomonadati</taxon>
        <taxon>Bacteroidota</taxon>
        <taxon>Bacteroidia</taxon>
        <taxon>Bacteroidales</taxon>
        <taxon>Dysgonomonadaceae</taxon>
        <taxon>Proteiniphilum</taxon>
    </lineage>
</organism>
<evidence type="ECO:0000259" key="5">
    <source>
        <dbReference type="Pfam" id="PF10502"/>
    </source>
</evidence>
<feature type="active site" evidence="3">
    <location>
        <position position="46"/>
    </location>
</feature>
<comment type="subcellular location">
    <subcellularLocation>
        <location evidence="4">Membrane</location>
        <topology evidence="4">Single-pass type II membrane protein</topology>
    </subcellularLocation>
</comment>
<evidence type="ECO:0000313" key="7">
    <source>
        <dbReference type="Proteomes" id="UP000053860"/>
    </source>
</evidence>
<keyword evidence="4" id="KW-0472">Membrane</keyword>
<dbReference type="EMBL" id="LGGN01000004">
    <property type="protein sequence ID" value="KUK78765.1"/>
    <property type="molecule type" value="Genomic_DNA"/>
</dbReference>
<comment type="catalytic activity">
    <reaction evidence="4">
        <text>Cleavage of hydrophobic, N-terminal signal or leader sequences from secreted and periplasmic proteins.</text>
        <dbReference type="EC" id="3.4.21.89"/>
    </reaction>
</comment>
<dbReference type="PANTHER" id="PTHR43390:SF1">
    <property type="entry name" value="CHLOROPLAST PROCESSING PEPTIDASE"/>
    <property type="match status" value="1"/>
</dbReference>
<dbReference type="InterPro" id="IPR036286">
    <property type="entry name" value="LexA/Signal_pep-like_sf"/>
</dbReference>
<dbReference type="PANTHER" id="PTHR43390">
    <property type="entry name" value="SIGNAL PEPTIDASE I"/>
    <property type="match status" value="1"/>
</dbReference>
<keyword evidence="4" id="KW-0812">Transmembrane</keyword>
<keyword evidence="4" id="KW-0378">Hydrolase</keyword>
<keyword evidence="4" id="KW-1133">Transmembrane helix</keyword>
<evidence type="ECO:0000256" key="1">
    <source>
        <dbReference type="ARBA" id="ARBA00009370"/>
    </source>
</evidence>
<proteinExistence type="inferred from homology"/>
<feature type="active site" evidence="3">
    <location>
        <position position="120"/>
    </location>
</feature>
<sequence length="295" mass="34347">MNSVKKIIHKTGHILLNLFYYTSIVFFGFIALRIFVFGSYKIPTDSMEPTIVPGDYVLVNKLAYGARLFNLFDAVEGEQVKIKRMPGYTRVKNNDVVVFHIPHPNTWNKIEMDMSKYYIKRCIGVPGDTLRIVSGIYTVNSDTAKRLGNYPEQLALSDKPIELLPEGVYRTFPWDSILNWNIKNFGPLYIPRKGDSIILNRTNALLYRKIIEWEQGYPLSFENDTLRDNGKPLLNYMFSHSYYFMGGDKVENSQDSRYWGLLPDDLIVGKAWLIWKSVDPHTNNFKWKRFMKSID</sequence>
<dbReference type="Proteomes" id="UP000053860">
    <property type="component" value="Unassembled WGS sequence"/>
</dbReference>
<dbReference type="SUPFAM" id="SSF51306">
    <property type="entry name" value="LexA/Signal peptidase"/>
    <property type="match status" value="1"/>
</dbReference>
<keyword evidence="4" id="KW-0645">Protease</keyword>
<evidence type="ECO:0000256" key="3">
    <source>
        <dbReference type="PIRSR" id="PIRSR600223-1"/>
    </source>
</evidence>
<dbReference type="InterPro" id="IPR019533">
    <property type="entry name" value="Peptidase_S26"/>
</dbReference>
<dbReference type="GO" id="GO:0009003">
    <property type="term" value="F:signal peptidase activity"/>
    <property type="evidence" value="ECO:0007669"/>
    <property type="project" value="UniProtKB-EC"/>
</dbReference>
<comment type="similarity">
    <text evidence="1 4">Belongs to the peptidase S26 family.</text>
</comment>
<evidence type="ECO:0000256" key="4">
    <source>
        <dbReference type="RuleBase" id="RU362042"/>
    </source>
</evidence>
<dbReference type="GO" id="GO:0006465">
    <property type="term" value="P:signal peptide processing"/>
    <property type="evidence" value="ECO:0007669"/>
    <property type="project" value="InterPro"/>
</dbReference>
<dbReference type="PATRIC" id="fig|294710.3.peg.1317"/>
<dbReference type="AlphaFoldDB" id="A0A101HLS1"/>
<name>A0A101HLS1_9BACT</name>
<evidence type="ECO:0000256" key="2">
    <source>
        <dbReference type="ARBA" id="ARBA00019232"/>
    </source>
</evidence>
<dbReference type="PRINTS" id="PR00727">
    <property type="entry name" value="LEADERPTASE"/>
</dbReference>
<dbReference type="GO" id="GO:0016020">
    <property type="term" value="C:membrane"/>
    <property type="evidence" value="ECO:0007669"/>
    <property type="project" value="UniProtKB-SubCell"/>
</dbReference>
<feature type="transmembrane region" description="Helical" evidence="4">
    <location>
        <begin position="12"/>
        <end position="36"/>
    </location>
</feature>
<dbReference type="EC" id="3.4.21.89" evidence="4"/>
<dbReference type="Gene3D" id="2.10.109.10">
    <property type="entry name" value="Umud Fragment, subunit A"/>
    <property type="match status" value="1"/>
</dbReference>
<accession>A0A101HLS1</accession>
<dbReference type="NCBIfam" id="TIGR02227">
    <property type="entry name" value="sigpep_I_bact"/>
    <property type="match status" value="1"/>
</dbReference>
<dbReference type="Pfam" id="PF10502">
    <property type="entry name" value="Peptidase_S26"/>
    <property type="match status" value="1"/>
</dbReference>
<dbReference type="CDD" id="cd06530">
    <property type="entry name" value="S26_SPase_I"/>
    <property type="match status" value="1"/>
</dbReference>
<feature type="domain" description="Peptidase S26" evidence="5">
    <location>
        <begin position="24"/>
        <end position="275"/>
    </location>
</feature>
<dbReference type="InterPro" id="IPR000223">
    <property type="entry name" value="Pept_S26A_signal_pept_1"/>
</dbReference>
<dbReference type="GO" id="GO:0004252">
    <property type="term" value="F:serine-type endopeptidase activity"/>
    <property type="evidence" value="ECO:0007669"/>
    <property type="project" value="InterPro"/>
</dbReference>
<reference evidence="7" key="1">
    <citation type="journal article" date="2015" name="MBio">
        <title>Genome-Resolved Metagenomic Analysis Reveals Roles for Candidate Phyla and Other Microbial Community Members in Biogeochemical Transformations in Oil Reservoirs.</title>
        <authorList>
            <person name="Hu P."/>
            <person name="Tom L."/>
            <person name="Singh A."/>
            <person name="Thomas B.C."/>
            <person name="Baker B.J."/>
            <person name="Piceno Y.M."/>
            <person name="Andersen G.L."/>
            <person name="Banfield J.F."/>
        </authorList>
    </citation>
    <scope>NUCLEOTIDE SEQUENCE [LARGE SCALE GENOMIC DNA]</scope>
</reference>
<protein>
    <recommendedName>
        <fullName evidence="2 4">Signal peptidase I</fullName>
        <ecNumber evidence="4">3.4.21.89</ecNumber>
    </recommendedName>
</protein>
<gene>
    <name evidence="6" type="ORF">XD92_0051</name>
</gene>